<evidence type="ECO:0000313" key="2">
    <source>
        <dbReference type="EMBL" id="PBK92040.1"/>
    </source>
</evidence>
<dbReference type="EMBL" id="KZ293660">
    <property type="protein sequence ID" value="PBK92040.1"/>
    <property type="molecule type" value="Genomic_DNA"/>
</dbReference>
<name>A0A2H3DD42_ARMGA</name>
<dbReference type="AlphaFoldDB" id="A0A2H3DD42"/>
<gene>
    <name evidence="2" type="ORF">ARMGADRAFT_1013765</name>
</gene>
<evidence type="ECO:0000259" key="1">
    <source>
        <dbReference type="Pfam" id="PF12937"/>
    </source>
</evidence>
<protein>
    <recommendedName>
        <fullName evidence="1">F-box domain-containing protein</fullName>
    </recommendedName>
</protein>
<dbReference type="Pfam" id="PF12937">
    <property type="entry name" value="F-box-like"/>
    <property type="match status" value="1"/>
</dbReference>
<reference evidence="3" key="1">
    <citation type="journal article" date="2017" name="Nat. Ecol. Evol.">
        <title>Genome expansion and lineage-specific genetic innovations in the forest pathogenic fungi Armillaria.</title>
        <authorList>
            <person name="Sipos G."/>
            <person name="Prasanna A.N."/>
            <person name="Walter M.C."/>
            <person name="O'Connor E."/>
            <person name="Balint B."/>
            <person name="Krizsan K."/>
            <person name="Kiss B."/>
            <person name="Hess J."/>
            <person name="Varga T."/>
            <person name="Slot J."/>
            <person name="Riley R."/>
            <person name="Boka B."/>
            <person name="Rigling D."/>
            <person name="Barry K."/>
            <person name="Lee J."/>
            <person name="Mihaltcheva S."/>
            <person name="LaButti K."/>
            <person name="Lipzen A."/>
            <person name="Waldron R."/>
            <person name="Moloney N.M."/>
            <person name="Sperisen C."/>
            <person name="Kredics L."/>
            <person name="Vagvoelgyi C."/>
            <person name="Patrignani A."/>
            <person name="Fitzpatrick D."/>
            <person name="Nagy I."/>
            <person name="Doyle S."/>
            <person name="Anderson J.B."/>
            <person name="Grigoriev I.V."/>
            <person name="Gueldener U."/>
            <person name="Muensterkoetter M."/>
            <person name="Nagy L.G."/>
        </authorList>
    </citation>
    <scope>NUCLEOTIDE SEQUENCE [LARGE SCALE GENOMIC DNA]</scope>
    <source>
        <strain evidence="3">Ar21-2</strain>
    </source>
</reference>
<organism evidence="2 3">
    <name type="scientific">Armillaria gallica</name>
    <name type="common">Bulbous honey fungus</name>
    <name type="synonym">Armillaria bulbosa</name>
    <dbReference type="NCBI Taxonomy" id="47427"/>
    <lineage>
        <taxon>Eukaryota</taxon>
        <taxon>Fungi</taxon>
        <taxon>Dikarya</taxon>
        <taxon>Basidiomycota</taxon>
        <taxon>Agaricomycotina</taxon>
        <taxon>Agaricomycetes</taxon>
        <taxon>Agaricomycetidae</taxon>
        <taxon>Agaricales</taxon>
        <taxon>Marasmiineae</taxon>
        <taxon>Physalacriaceae</taxon>
        <taxon>Armillaria</taxon>
    </lineage>
</organism>
<evidence type="ECO:0000313" key="3">
    <source>
        <dbReference type="Proteomes" id="UP000217790"/>
    </source>
</evidence>
<dbReference type="InParanoid" id="A0A2H3DD42"/>
<feature type="domain" description="F-box" evidence="1">
    <location>
        <begin position="6"/>
        <end position="62"/>
    </location>
</feature>
<keyword evidence="3" id="KW-1185">Reference proteome</keyword>
<dbReference type="SUPFAM" id="SSF52047">
    <property type="entry name" value="RNI-like"/>
    <property type="match status" value="1"/>
</dbReference>
<dbReference type="Gene3D" id="3.80.10.10">
    <property type="entry name" value="Ribonuclease Inhibitor"/>
    <property type="match status" value="1"/>
</dbReference>
<sequence length="388" mass="43629">MDPSSLLPVELVSKIFCHYLTDRDIPVQSFDFSDGLWALGKVSSVWRNIAYSSQSLWSTITITETFPTCDSRKNTLPLSGSSLVSRKKASETRKHILSEILSRSGRYPLSLCISFPIRIQDREDIPISDQPLCTILAAHSHRWQFVQFMGPASLWDQFLNIPSFRLQSLRKLSARLGEMTVLGQIARLCPGLVELVTFASKEEYTLGRMKMPTLEHLSLTGDTGALDCISAPHLDSLRITGDLSWTKIRSDHSGSHVFEFLRHSKCSVRTMNIKWRGTHDDLVTILSLTPSLQFLQCSIAFNRAFLESMSSLIPNLRTLTLQFHYIISSPHVKLILDMVESRLAGGILKHVRIRPVGKTNIKMFAERLAALNELPDVSVRLGDISGSY</sequence>
<dbReference type="InterPro" id="IPR032675">
    <property type="entry name" value="LRR_dom_sf"/>
</dbReference>
<dbReference type="InterPro" id="IPR001810">
    <property type="entry name" value="F-box_dom"/>
</dbReference>
<dbReference type="OMA" id="RTMNIKW"/>
<dbReference type="OrthoDB" id="2871552at2759"/>
<accession>A0A2H3DD42</accession>
<proteinExistence type="predicted"/>
<dbReference type="Proteomes" id="UP000217790">
    <property type="component" value="Unassembled WGS sequence"/>
</dbReference>